<comment type="caution">
    <text evidence="2">The sequence shown here is derived from an EMBL/GenBank/DDBJ whole genome shotgun (WGS) entry which is preliminary data.</text>
</comment>
<dbReference type="EMBL" id="JARKIE010000267">
    <property type="protein sequence ID" value="KAJ7659836.1"/>
    <property type="molecule type" value="Genomic_DNA"/>
</dbReference>
<gene>
    <name evidence="2" type="ORF">B0H17DRAFT_1145222</name>
</gene>
<accession>A0AAD7G654</accession>
<evidence type="ECO:0000256" key="1">
    <source>
        <dbReference type="SAM" id="MobiDB-lite"/>
    </source>
</evidence>
<dbReference type="Proteomes" id="UP001221757">
    <property type="component" value="Unassembled WGS sequence"/>
</dbReference>
<dbReference type="AlphaFoldDB" id="A0AAD7G654"/>
<name>A0AAD7G654_MYCRO</name>
<protein>
    <submittedName>
        <fullName evidence="2">Uncharacterized protein</fullName>
    </submittedName>
</protein>
<sequence>MPFSIYLTAWAPKPTKSRTCPPKFRSSLMLFMMNRFIQECVSNCSANDPDDLMAVTHVRDLFEEGAKYADGRSTFKKFMKEERRAQNSGFVDSVCNGTDTVDSEGDESEQEEEYEITQEDL</sequence>
<feature type="compositionally biased region" description="Acidic residues" evidence="1">
    <location>
        <begin position="101"/>
        <end position="121"/>
    </location>
</feature>
<feature type="region of interest" description="Disordered" evidence="1">
    <location>
        <begin position="89"/>
        <end position="121"/>
    </location>
</feature>
<proteinExistence type="predicted"/>
<evidence type="ECO:0000313" key="3">
    <source>
        <dbReference type="Proteomes" id="UP001221757"/>
    </source>
</evidence>
<keyword evidence="3" id="KW-1185">Reference proteome</keyword>
<feature type="compositionally biased region" description="Polar residues" evidence="1">
    <location>
        <begin position="89"/>
        <end position="100"/>
    </location>
</feature>
<evidence type="ECO:0000313" key="2">
    <source>
        <dbReference type="EMBL" id="KAJ7659836.1"/>
    </source>
</evidence>
<reference evidence="2" key="1">
    <citation type="submission" date="2023-03" db="EMBL/GenBank/DDBJ databases">
        <title>Massive genome expansion in bonnet fungi (Mycena s.s.) driven by repeated elements and novel gene families across ecological guilds.</title>
        <authorList>
            <consortium name="Lawrence Berkeley National Laboratory"/>
            <person name="Harder C.B."/>
            <person name="Miyauchi S."/>
            <person name="Viragh M."/>
            <person name="Kuo A."/>
            <person name="Thoen E."/>
            <person name="Andreopoulos B."/>
            <person name="Lu D."/>
            <person name="Skrede I."/>
            <person name="Drula E."/>
            <person name="Henrissat B."/>
            <person name="Morin E."/>
            <person name="Kohler A."/>
            <person name="Barry K."/>
            <person name="LaButti K."/>
            <person name="Morin E."/>
            <person name="Salamov A."/>
            <person name="Lipzen A."/>
            <person name="Mereny Z."/>
            <person name="Hegedus B."/>
            <person name="Baldrian P."/>
            <person name="Stursova M."/>
            <person name="Weitz H."/>
            <person name="Taylor A."/>
            <person name="Grigoriev I.V."/>
            <person name="Nagy L.G."/>
            <person name="Martin F."/>
            <person name="Kauserud H."/>
        </authorList>
    </citation>
    <scope>NUCLEOTIDE SEQUENCE</scope>
    <source>
        <strain evidence="2">CBHHK067</strain>
    </source>
</reference>
<organism evidence="2 3">
    <name type="scientific">Mycena rosella</name>
    <name type="common">Pink bonnet</name>
    <name type="synonym">Agaricus rosellus</name>
    <dbReference type="NCBI Taxonomy" id="1033263"/>
    <lineage>
        <taxon>Eukaryota</taxon>
        <taxon>Fungi</taxon>
        <taxon>Dikarya</taxon>
        <taxon>Basidiomycota</taxon>
        <taxon>Agaricomycotina</taxon>
        <taxon>Agaricomycetes</taxon>
        <taxon>Agaricomycetidae</taxon>
        <taxon>Agaricales</taxon>
        <taxon>Marasmiineae</taxon>
        <taxon>Mycenaceae</taxon>
        <taxon>Mycena</taxon>
    </lineage>
</organism>